<keyword evidence="3 12" id="KW-0813">Transport</keyword>
<sequence length="253" mass="27412">MRRLLKLKRPALTALVLLASIASLQAGFASSLEVDLGNALRIEGGSGPTGVLGLMLMLTLLSLAPSFLILTSAFTRIVVVLSFLRSALGTQQAPPNQIIIGLALFLTFFIMAPVYTEINEQALKPLTAGEITQAEALDNAAAPLKRFMLEHTREKDLALFIRLSGAEPESPEAVPLTTVTPAFVISELRVAFQIGFLLFIPFIVIDMVVSSILMSMGMFMLPPVMISLPFKLLLFVMVDGWHLVVTSIVEGFL</sequence>
<feature type="transmembrane region" description="Helical" evidence="12">
    <location>
        <begin position="96"/>
        <end position="115"/>
    </location>
</feature>
<keyword evidence="4 12" id="KW-1003">Cell membrane</keyword>
<name>A0A1G5RUT4_9FIRM</name>
<dbReference type="EMBL" id="FMWL01000003">
    <property type="protein sequence ID" value="SCZ77776.1"/>
    <property type="molecule type" value="Genomic_DNA"/>
</dbReference>
<keyword evidence="13" id="KW-0969">Cilium</keyword>
<evidence type="ECO:0000256" key="4">
    <source>
        <dbReference type="ARBA" id="ARBA00022475"/>
    </source>
</evidence>
<dbReference type="GO" id="GO:0044781">
    <property type="term" value="P:bacterial-type flagellum organization"/>
    <property type="evidence" value="ECO:0007669"/>
    <property type="project" value="UniProtKB-UniRule"/>
</dbReference>
<dbReference type="GO" id="GO:0005886">
    <property type="term" value="C:plasma membrane"/>
    <property type="evidence" value="ECO:0007669"/>
    <property type="project" value="UniProtKB-SubCell"/>
</dbReference>
<dbReference type="PROSITE" id="PS01060">
    <property type="entry name" value="FLIP_1"/>
    <property type="match status" value="1"/>
</dbReference>
<evidence type="ECO:0000256" key="9">
    <source>
        <dbReference type="ARBA" id="ARBA00023136"/>
    </source>
</evidence>
<keyword evidence="14" id="KW-1185">Reference proteome</keyword>
<gene>
    <name evidence="12" type="primary">fliP</name>
    <name evidence="13" type="ORF">SAMN03080599_00942</name>
</gene>
<evidence type="ECO:0000313" key="13">
    <source>
        <dbReference type="EMBL" id="SCZ77776.1"/>
    </source>
</evidence>
<keyword evidence="9 12" id="KW-0472">Membrane</keyword>
<evidence type="ECO:0000256" key="6">
    <source>
        <dbReference type="ARBA" id="ARBA00022795"/>
    </source>
</evidence>
<dbReference type="InterPro" id="IPR005838">
    <property type="entry name" value="T3SS_IM_P"/>
</dbReference>
<evidence type="ECO:0000256" key="1">
    <source>
        <dbReference type="ARBA" id="ARBA00006257"/>
    </source>
</evidence>
<comment type="subcellular location">
    <subcellularLocation>
        <location evidence="12">Cell membrane</location>
        <topology evidence="12">Multi-pass membrane protein</topology>
    </subcellularLocation>
    <subcellularLocation>
        <location evidence="12">Bacterial flagellum basal body</location>
    </subcellularLocation>
</comment>
<dbReference type="PRINTS" id="PR00951">
    <property type="entry name" value="FLGBIOSNFLIP"/>
</dbReference>
<evidence type="ECO:0000256" key="10">
    <source>
        <dbReference type="ARBA" id="ARBA00023143"/>
    </source>
</evidence>
<keyword evidence="13" id="KW-0966">Cell projection</keyword>
<keyword evidence="11 12" id="KW-1006">Bacterial flagellum protein export</keyword>
<keyword evidence="8 12" id="KW-1133">Transmembrane helix</keyword>
<dbReference type="PROSITE" id="PS01061">
    <property type="entry name" value="FLIP_2"/>
    <property type="match status" value="1"/>
</dbReference>
<feature type="transmembrane region" description="Helical" evidence="12">
    <location>
        <begin position="55"/>
        <end position="84"/>
    </location>
</feature>
<dbReference type="Pfam" id="PF00813">
    <property type="entry name" value="FliP"/>
    <property type="match status" value="1"/>
</dbReference>
<keyword evidence="13" id="KW-0282">Flagellum</keyword>
<keyword evidence="6 12" id="KW-1005">Bacterial flagellum biogenesis</keyword>
<dbReference type="InterPro" id="IPR005837">
    <property type="entry name" value="FliP"/>
</dbReference>
<dbReference type="GO" id="GO:0009306">
    <property type="term" value="P:protein secretion"/>
    <property type="evidence" value="ECO:0007669"/>
    <property type="project" value="UniProtKB-UniRule"/>
</dbReference>
<evidence type="ECO:0000256" key="5">
    <source>
        <dbReference type="ARBA" id="ARBA00022692"/>
    </source>
</evidence>
<evidence type="ECO:0000256" key="11">
    <source>
        <dbReference type="ARBA" id="ARBA00023225"/>
    </source>
</evidence>
<dbReference type="PRINTS" id="PR01302">
    <property type="entry name" value="TYPE3IMPPROT"/>
</dbReference>
<keyword evidence="7 12" id="KW-0653">Protein transport</keyword>
<dbReference type="PANTHER" id="PTHR30587">
    <property type="entry name" value="FLAGELLAR BIOSYNTHETIC PROTEIN FLIP"/>
    <property type="match status" value="1"/>
</dbReference>
<dbReference type="PANTHER" id="PTHR30587:SF0">
    <property type="entry name" value="FLAGELLAR BIOSYNTHETIC PROTEIN FLIP"/>
    <property type="match status" value="1"/>
</dbReference>
<evidence type="ECO:0000313" key="14">
    <source>
        <dbReference type="Proteomes" id="UP000199208"/>
    </source>
</evidence>
<evidence type="ECO:0000256" key="8">
    <source>
        <dbReference type="ARBA" id="ARBA00022989"/>
    </source>
</evidence>
<keyword evidence="5 12" id="KW-0812">Transmembrane</keyword>
<evidence type="ECO:0000256" key="12">
    <source>
        <dbReference type="RuleBase" id="RU362069"/>
    </source>
</evidence>
<keyword evidence="10" id="KW-0975">Bacterial flagellum</keyword>
<dbReference type="GO" id="GO:0009425">
    <property type="term" value="C:bacterial-type flagellum basal body"/>
    <property type="evidence" value="ECO:0007669"/>
    <property type="project" value="UniProtKB-SubCell"/>
</dbReference>
<dbReference type="STRING" id="1120920.SAMN03080599_00942"/>
<evidence type="ECO:0000256" key="2">
    <source>
        <dbReference type="ARBA" id="ARBA00021714"/>
    </source>
</evidence>
<feature type="transmembrane region" description="Helical" evidence="12">
    <location>
        <begin position="190"/>
        <end position="216"/>
    </location>
</feature>
<accession>A0A1G5RUT4</accession>
<dbReference type="AlphaFoldDB" id="A0A1G5RUT4"/>
<dbReference type="OrthoDB" id="9805111at2"/>
<dbReference type="Proteomes" id="UP000199208">
    <property type="component" value="Unassembled WGS sequence"/>
</dbReference>
<organism evidence="13 14">
    <name type="scientific">Acidaminobacter hydrogenoformans DSM 2784</name>
    <dbReference type="NCBI Taxonomy" id="1120920"/>
    <lineage>
        <taxon>Bacteria</taxon>
        <taxon>Bacillati</taxon>
        <taxon>Bacillota</taxon>
        <taxon>Clostridia</taxon>
        <taxon>Peptostreptococcales</taxon>
        <taxon>Acidaminobacteraceae</taxon>
        <taxon>Acidaminobacter</taxon>
    </lineage>
</organism>
<proteinExistence type="inferred from homology"/>
<evidence type="ECO:0000256" key="3">
    <source>
        <dbReference type="ARBA" id="ARBA00022448"/>
    </source>
</evidence>
<protein>
    <recommendedName>
        <fullName evidence="2 12">Flagellar biosynthetic protein FliP</fullName>
    </recommendedName>
</protein>
<evidence type="ECO:0000256" key="7">
    <source>
        <dbReference type="ARBA" id="ARBA00022927"/>
    </source>
</evidence>
<reference evidence="13 14" key="1">
    <citation type="submission" date="2016-10" db="EMBL/GenBank/DDBJ databases">
        <authorList>
            <person name="de Groot N.N."/>
        </authorList>
    </citation>
    <scope>NUCLEOTIDE SEQUENCE [LARGE SCALE GENOMIC DNA]</scope>
    <source>
        <strain evidence="13 14">DSM 2784</strain>
    </source>
</reference>
<dbReference type="NCBIfam" id="TIGR01103">
    <property type="entry name" value="fliP"/>
    <property type="match status" value="1"/>
</dbReference>
<comment type="function">
    <text evidence="12">Plays a role in the flagellum-specific transport system.</text>
</comment>
<comment type="similarity">
    <text evidence="1 12">Belongs to the FliP/MopC/SpaP family.</text>
</comment>
<feature type="transmembrane region" description="Helical" evidence="12">
    <location>
        <begin position="228"/>
        <end position="249"/>
    </location>
</feature>
<dbReference type="NCBIfam" id="NF009438">
    <property type="entry name" value="PRK12797.1"/>
    <property type="match status" value="1"/>
</dbReference>